<dbReference type="SMART" id="SM00849">
    <property type="entry name" value="Lactamase_B"/>
    <property type="match status" value="1"/>
</dbReference>
<evidence type="ECO:0000256" key="1">
    <source>
        <dbReference type="ARBA" id="ARBA00022801"/>
    </source>
</evidence>
<keyword evidence="1" id="KW-0378">Hydrolase</keyword>
<dbReference type="SUPFAM" id="SSF56281">
    <property type="entry name" value="Metallo-hydrolase/oxidoreductase"/>
    <property type="match status" value="1"/>
</dbReference>
<keyword evidence="4" id="KW-1185">Reference proteome</keyword>
<dbReference type="RefSeq" id="WP_020878761.1">
    <property type="nucleotide sequence ID" value="NZ_ATHJ01000131.1"/>
</dbReference>
<dbReference type="eggNOG" id="COG2220">
    <property type="taxonomic scope" value="Bacteria"/>
</dbReference>
<dbReference type="EMBL" id="ATHJ01000131">
    <property type="protein sequence ID" value="EPR32542.1"/>
    <property type="molecule type" value="Genomic_DNA"/>
</dbReference>
<organism evidence="3 4">
    <name type="scientific">Desulfococcus multivorans DSM 2059</name>
    <dbReference type="NCBI Taxonomy" id="1121405"/>
    <lineage>
        <taxon>Bacteria</taxon>
        <taxon>Pseudomonadati</taxon>
        <taxon>Thermodesulfobacteriota</taxon>
        <taxon>Desulfobacteria</taxon>
        <taxon>Desulfobacterales</taxon>
        <taxon>Desulfococcaceae</taxon>
        <taxon>Desulfococcus</taxon>
    </lineage>
</organism>
<reference evidence="3 4" key="1">
    <citation type="journal article" date="2013" name="Genome Announc.">
        <title>Draft genome sequences for three mercury-methylating, sulfate-reducing bacteria.</title>
        <authorList>
            <person name="Brown S.D."/>
            <person name="Hurt R.A.Jr."/>
            <person name="Gilmour C.C."/>
            <person name="Elias D.A."/>
        </authorList>
    </citation>
    <scope>NUCLEOTIDE SEQUENCE [LARGE SCALE GENOMIC DNA]</scope>
    <source>
        <strain evidence="3 4">DSM 2059</strain>
    </source>
</reference>
<proteinExistence type="predicted"/>
<dbReference type="InterPro" id="IPR050114">
    <property type="entry name" value="UPF0173_UPF0282_UlaG_hydrolase"/>
</dbReference>
<protein>
    <submittedName>
        <fullName evidence="3">Beta-lactamase domain protein</fullName>
    </submittedName>
</protein>
<dbReference type="Pfam" id="PF12706">
    <property type="entry name" value="Lactamase_B_2"/>
    <property type="match status" value="1"/>
</dbReference>
<dbReference type="InterPro" id="IPR036866">
    <property type="entry name" value="RibonucZ/Hydroxyglut_hydro"/>
</dbReference>
<comment type="caution">
    <text evidence="3">The sequence shown here is derived from an EMBL/GenBank/DDBJ whole genome shotgun (WGS) entry which is preliminary data.</text>
</comment>
<dbReference type="AlphaFoldDB" id="S7T647"/>
<sequence length="256" mass="28109">MKITQIRSATLLIDFGGTRFLVDPVLADKDSYPGIPGTYNAHLKWPKVDLSLPISEVVDVNAVIVTHTHRDHWDEAAMAAIRKDMPVFAQHENDARLIKDAGFTDVRILSEDSTFRGVSLIKTPGQHGSDEAMAVVGQLLGQVCGVIFKSGDEKTLYLAGDTVWNRYVEDTLRNHSPDVVILNSGDAQIPGLGPVIMNKEDVYKVFKAAPRATLIASHMDAVNHAALTRAQLRNYSAKTGMVHRLLVPEDGETLIF</sequence>
<accession>S7T647</accession>
<evidence type="ECO:0000259" key="2">
    <source>
        <dbReference type="SMART" id="SM00849"/>
    </source>
</evidence>
<dbReference type="Proteomes" id="UP000014977">
    <property type="component" value="Unassembled WGS sequence"/>
</dbReference>
<dbReference type="STRING" id="897.B2D07_02135"/>
<dbReference type="PANTHER" id="PTHR43546">
    <property type="entry name" value="UPF0173 METAL-DEPENDENT HYDROLASE MJ1163-RELATED"/>
    <property type="match status" value="1"/>
</dbReference>
<dbReference type="GO" id="GO:0016787">
    <property type="term" value="F:hydrolase activity"/>
    <property type="evidence" value="ECO:0007669"/>
    <property type="project" value="UniProtKB-KW"/>
</dbReference>
<dbReference type="PANTHER" id="PTHR43546:SF9">
    <property type="entry name" value="L-ASCORBATE-6-PHOSPHATE LACTONASE ULAG-RELATED"/>
    <property type="match status" value="1"/>
</dbReference>
<feature type="domain" description="Metallo-beta-lactamase" evidence="2">
    <location>
        <begin position="6"/>
        <end position="218"/>
    </location>
</feature>
<dbReference type="InterPro" id="IPR001279">
    <property type="entry name" value="Metallo-B-lactamas"/>
</dbReference>
<gene>
    <name evidence="3" type="ORF">dsmv_3605</name>
</gene>
<dbReference type="Gene3D" id="3.60.15.10">
    <property type="entry name" value="Ribonuclease Z/Hydroxyacylglutathione hydrolase-like"/>
    <property type="match status" value="1"/>
</dbReference>
<dbReference type="OrthoDB" id="9805728at2"/>
<evidence type="ECO:0000313" key="3">
    <source>
        <dbReference type="EMBL" id="EPR32542.1"/>
    </source>
</evidence>
<name>S7T647_DESML</name>
<evidence type="ECO:0000313" key="4">
    <source>
        <dbReference type="Proteomes" id="UP000014977"/>
    </source>
</evidence>
<dbReference type="PATRIC" id="fig|1121405.3.peg.4205"/>